<evidence type="ECO:0000256" key="1">
    <source>
        <dbReference type="ARBA" id="ARBA00022801"/>
    </source>
</evidence>
<proteinExistence type="predicted"/>
<organism evidence="4 6">
    <name type="scientific">Alistipes finegoldii</name>
    <dbReference type="NCBI Taxonomy" id="214856"/>
    <lineage>
        <taxon>Bacteria</taxon>
        <taxon>Pseudomonadati</taxon>
        <taxon>Bacteroidota</taxon>
        <taxon>Bacteroidia</taxon>
        <taxon>Bacteroidales</taxon>
        <taxon>Rikenellaceae</taxon>
        <taxon>Alistipes</taxon>
    </lineage>
</organism>
<dbReference type="Proteomes" id="UP000324870">
    <property type="component" value="Unassembled WGS sequence"/>
</dbReference>
<gene>
    <name evidence="3" type="ORF">F2A26_00525</name>
    <name evidence="4" type="ORF">RVH17_08880</name>
</gene>
<evidence type="ECO:0000313" key="5">
    <source>
        <dbReference type="Proteomes" id="UP000324870"/>
    </source>
</evidence>
<dbReference type="InterPro" id="IPR039329">
    <property type="entry name" value="SIAE"/>
</dbReference>
<keyword evidence="1" id="KW-0378">Hydrolase</keyword>
<dbReference type="EMBL" id="VVND01000001">
    <property type="protein sequence ID" value="KAA3160815.1"/>
    <property type="molecule type" value="Genomic_DNA"/>
</dbReference>
<evidence type="ECO:0000313" key="4">
    <source>
        <dbReference type="EMBL" id="MDU0260225.1"/>
    </source>
</evidence>
<evidence type="ECO:0000259" key="2">
    <source>
        <dbReference type="Pfam" id="PF03629"/>
    </source>
</evidence>
<accession>A0AAE4LLV6</accession>
<dbReference type="Pfam" id="PF03629">
    <property type="entry name" value="SASA"/>
    <property type="match status" value="1"/>
</dbReference>
<dbReference type="Proteomes" id="UP001181347">
    <property type="component" value="Unassembled WGS sequence"/>
</dbReference>
<dbReference type="AlphaFoldDB" id="A0AAE4LLV6"/>
<dbReference type="RefSeq" id="WP_130062436.1">
    <property type="nucleotide sequence ID" value="NZ_BAAFKU010000009.1"/>
</dbReference>
<name>A0AAE4LLV6_9BACT</name>
<dbReference type="GO" id="GO:0001681">
    <property type="term" value="F:sialate O-acetylesterase activity"/>
    <property type="evidence" value="ECO:0007669"/>
    <property type="project" value="InterPro"/>
</dbReference>
<dbReference type="EMBL" id="JAWDES010000005">
    <property type="protein sequence ID" value="MDU0260225.1"/>
    <property type="molecule type" value="Genomic_DNA"/>
</dbReference>
<keyword evidence="5" id="KW-1185">Reference proteome</keyword>
<reference evidence="4" key="2">
    <citation type="submission" date="2023-10" db="EMBL/GenBank/DDBJ databases">
        <title>Genome Sequence of the Bacteria from From Gut Wall in Crohn's Disease.</title>
        <authorList>
            <person name="Rodriguez-Palacios A."/>
        </authorList>
    </citation>
    <scope>NUCLEOTIDE SEQUENCE</scope>
    <source>
        <strain evidence="4">CavFT-hAR58</strain>
    </source>
</reference>
<dbReference type="InterPro" id="IPR036514">
    <property type="entry name" value="SGNH_hydro_sf"/>
</dbReference>
<dbReference type="GO" id="GO:0005975">
    <property type="term" value="P:carbohydrate metabolic process"/>
    <property type="evidence" value="ECO:0007669"/>
    <property type="project" value="TreeGrafter"/>
</dbReference>
<feature type="domain" description="Sialate O-acetylesterase" evidence="2">
    <location>
        <begin position="104"/>
        <end position="355"/>
    </location>
</feature>
<reference evidence="3 5" key="1">
    <citation type="journal article" date="2019" name="Nat. Med.">
        <title>A library of human gut bacterial isolates paired with longitudinal multiomics data enables mechanistic microbiome research.</title>
        <authorList>
            <person name="Poyet M."/>
            <person name="Groussin M."/>
            <person name="Gibbons S.M."/>
            <person name="Avila-Pacheco J."/>
            <person name="Jiang X."/>
            <person name="Kearney S.M."/>
            <person name="Perrotta A.R."/>
            <person name="Berdy B."/>
            <person name="Zhao S."/>
            <person name="Lieberman T.D."/>
            <person name="Swanson P.K."/>
            <person name="Smith M."/>
            <person name="Roesemann S."/>
            <person name="Alexander J.E."/>
            <person name="Rich S.A."/>
            <person name="Livny J."/>
            <person name="Vlamakis H."/>
            <person name="Clish C."/>
            <person name="Bullock K."/>
            <person name="Deik A."/>
            <person name="Scott J."/>
            <person name="Pierce K.A."/>
            <person name="Xavier R.J."/>
            <person name="Alm E.J."/>
        </authorList>
    </citation>
    <scope>NUCLEOTIDE SEQUENCE [LARGE SCALE GENOMIC DNA]</scope>
    <source>
        <strain evidence="3 5">BIOML-A1</strain>
    </source>
</reference>
<dbReference type="PANTHER" id="PTHR22901:SF0">
    <property type="entry name" value="SIALATE O-ACETYLESTERASE"/>
    <property type="match status" value="1"/>
</dbReference>
<dbReference type="PANTHER" id="PTHR22901">
    <property type="entry name" value="SIALATE O-ACETYLESTERASE"/>
    <property type="match status" value="1"/>
</dbReference>
<comment type="caution">
    <text evidence="4">The sequence shown here is derived from an EMBL/GenBank/DDBJ whole genome shotgun (WGS) entry which is preliminary data.</text>
</comment>
<evidence type="ECO:0000313" key="6">
    <source>
        <dbReference type="Proteomes" id="UP001181347"/>
    </source>
</evidence>
<sequence length="468" mass="52475">MKRILLLFIALAAVWGAAAKIRLPEIIGNDMVLQQNAEVRLWGWAEPYAAVKVETSWGAGAAVKSDAEGRWVVSVRTPAGSYEPQRITFASGDRVTFDRVLIGEVWFAGGQSNMEMPLGGFWQCPVTDANEIIARAGAKSGKLHYVKIPHAAAYMPQDRTAGSWTPCMTATAAKFTAAGYFFAEMLNDVLGVPVGIIDCSWGGSRVESWMSREVLSGYSDIDLTEEGISRVAQHLRPMVMYNAMLRPVAGYTVRGFLWYQGESNAGRYMDYAARLFDMVSLWRGLWGRDDLPFYYVEIAPFEYGNGKSPYLREAQCRAQELIPNSGMICTNDLVEPYEFCNVHPKNKRDVGYRLAFMALNKTYGMKEIACQSPQYESMEIRDGKAHVRFKYMDQGFNRMADIRGFEICGADKVFYPADAVVENQFALVVSSEKVPEPVAVRYCFRDFQPGNLGDTRELPVVPFRTDDF</sequence>
<evidence type="ECO:0000313" key="3">
    <source>
        <dbReference type="EMBL" id="KAA3160815.1"/>
    </source>
</evidence>
<dbReference type="SUPFAM" id="SSF52266">
    <property type="entry name" value="SGNH hydrolase"/>
    <property type="match status" value="1"/>
</dbReference>
<dbReference type="Gene3D" id="3.40.50.1110">
    <property type="entry name" value="SGNH hydrolase"/>
    <property type="match status" value="1"/>
</dbReference>
<protein>
    <submittedName>
        <fullName evidence="4">Sialate O-acetylesterase</fullName>
    </submittedName>
</protein>
<dbReference type="InterPro" id="IPR005181">
    <property type="entry name" value="SASA"/>
</dbReference>